<dbReference type="FunFam" id="3.40.50.720:FF:000084">
    <property type="entry name" value="Short-chain dehydrogenase reductase"/>
    <property type="match status" value="1"/>
</dbReference>
<dbReference type="Gene3D" id="3.40.50.720">
    <property type="entry name" value="NAD(P)-binding Rossmann-like Domain"/>
    <property type="match status" value="1"/>
</dbReference>
<gene>
    <name evidence="4" type="ORF">SPI_05952</name>
</gene>
<dbReference type="AlphaFoldDB" id="A0A167SMC1"/>
<dbReference type="Proteomes" id="UP000076874">
    <property type="component" value="Unassembled WGS sequence"/>
</dbReference>
<evidence type="ECO:0000256" key="3">
    <source>
        <dbReference type="ARBA" id="ARBA00023002"/>
    </source>
</evidence>
<dbReference type="PANTHER" id="PTHR48107">
    <property type="entry name" value="NADPH-DEPENDENT ALDEHYDE REDUCTASE-LIKE PROTEIN, CHLOROPLASTIC-RELATED"/>
    <property type="match status" value="1"/>
</dbReference>
<protein>
    <submittedName>
        <fullName evidence="4">NAD(P)-binding domain protein</fullName>
    </submittedName>
</protein>
<dbReference type="OrthoDB" id="47007at2759"/>
<dbReference type="STRING" id="1081102.A0A167SMC1"/>
<evidence type="ECO:0000313" key="5">
    <source>
        <dbReference type="Proteomes" id="UP000076874"/>
    </source>
</evidence>
<reference evidence="4 5" key="1">
    <citation type="journal article" date="2016" name="Genome Biol. Evol.">
        <title>Divergent and convergent evolution of fungal pathogenicity.</title>
        <authorList>
            <person name="Shang Y."/>
            <person name="Xiao G."/>
            <person name="Zheng P."/>
            <person name="Cen K."/>
            <person name="Zhan S."/>
            <person name="Wang C."/>
        </authorList>
    </citation>
    <scope>NUCLEOTIDE SEQUENCE [LARGE SCALE GENOMIC DNA]</scope>
    <source>
        <strain evidence="4 5">RCEF 264</strain>
    </source>
</reference>
<dbReference type="InterPro" id="IPR002347">
    <property type="entry name" value="SDR_fam"/>
</dbReference>
<dbReference type="PRINTS" id="PR00080">
    <property type="entry name" value="SDRFAMILY"/>
</dbReference>
<dbReference type="InterPro" id="IPR036291">
    <property type="entry name" value="NAD(P)-bd_dom_sf"/>
</dbReference>
<keyword evidence="5" id="KW-1185">Reference proteome</keyword>
<dbReference type="GO" id="GO:0016614">
    <property type="term" value="F:oxidoreductase activity, acting on CH-OH group of donors"/>
    <property type="evidence" value="ECO:0007669"/>
    <property type="project" value="UniProtKB-ARBA"/>
</dbReference>
<name>A0A167SMC1_9HYPO</name>
<keyword evidence="2" id="KW-0521">NADP</keyword>
<dbReference type="Pfam" id="PF13561">
    <property type="entry name" value="adh_short_C2"/>
    <property type="match status" value="1"/>
</dbReference>
<accession>A0A167SMC1</accession>
<comment type="caution">
    <text evidence="4">The sequence shown here is derived from an EMBL/GenBank/DDBJ whole genome shotgun (WGS) entry which is preliminary data.</text>
</comment>
<evidence type="ECO:0000256" key="1">
    <source>
        <dbReference type="ARBA" id="ARBA00006484"/>
    </source>
</evidence>
<evidence type="ECO:0000256" key="2">
    <source>
        <dbReference type="ARBA" id="ARBA00022857"/>
    </source>
</evidence>
<organism evidence="4 5">
    <name type="scientific">Niveomyces insectorum RCEF 264</name>
    <dbReference type="NCBI Taxonomy" id="1081102"/>
    <lineage>
        <taxon>Eukaryota</taxon>
        <taxon>Fungi</taxon>
        <taxon>Dikarya</taxon>
        <taxon>Ascomycota</taxon>
        <taxon>Pezizomycotina</taxon>
        <taxon>Sordariomycetes</taxon>
        <taxon>Hypocreomycetidae</taxon>
        <taxon>Hypocreales</taxon>
        <taxon>Cordycipitaceae</taxon>
        <taxon>Niveomyces</taxon>
    </lineage>
</organism>
<dbReference type="SUPFAM" id="SSF51735">
    <property type="entry name" value="NAD(P)-binding Rossmann-fold domains"/>
    <property type="match status" value="1"/>
</dbReference>
<comment type="similarity">
    <text evidence="1">Belongs to the short-chain dehydrogenases/reductases (SDR) family.</text>
</comment>
<sequence>MPSLAGKVALITGASKGIGRAVALRFAQEGASVVINYSHDTAPAEELVKQIGADRALAVQANAASVPEIEKLVQAAVAKFGKLDIVVANAGVMPLQPLAATTEDTFDRCYALNVKGPFFLAQKAAPHLADGGRIIFISTGMAHNSAAPPPYVLYTSSKGAIEQMTRFLSKDPTLAKRNITVNAVAPGPTGTELFFQGKSEQMVNALTSLSPFQRLGKPEEIAAAITFVAGPDSSWVSGQVLNANGGSFV</sequence>
<evidence type="ECO:0000313" key="4">
    <source>
        <dbReference type="EMBL" id="OAA59754.1"/>
    </source>
</evidence>
<keyword evidence="3" id="KW-0560">Oxidoreductase</keyword>
<dbReference type="PANTHER" id="PTHR48107:SF7">
    <property type="entry name" value="RE15974P"/>
    <property type="match status" value="1"/>
</dbReference>
<dbReference type="EMBL" id="AZHD01000010">
    <property type="protein sequence ID" value="OAA59754.1"/>
    <property type="molecule type" value="Genomic_DNA"/>
</dbReference>
<proteinExistence type="inferred from homology"/>
<dbReference type="PRINTS" id="PR00081">
    <property type="entry name" value="GDHRDH"/>
</dbReference>